<name>A0ACC0BE96_CATRO</name>
<protein>
    <submittedName>
        <fullName evidence="1">Uncharacterized protein</fullName>
    </submittedName>
</protein>
<comment type="caution">
    <text evidence="1">The sequence shown here is derived from an EMBL/GenBank/DDBJ whole genome shotgun (WGS) entry which is preliminary data.</text>
</comment>
<reference evidence="2" key="1">
    <citation type="journal article" date="2023" name="Nat. Plants">
        <title>Single-cell RNA sequencing provides a high-resolution roadmap for understanding the multicellular compartmentation of specialized metabolism.</title>
        <authorList>
            <person name="Sun S."/>
            <person name="Shen X."/>
            <person name="Li Y."/>
            <person name="Li Y."/>
            <person name="Wang S."/>
            <person name="Li R."/>
            <person name="Zhang H."/>
            <person name="Shen G."/>
            <person name="Guo B."/>
            <person name="Wei J."/>
            <person name="Xu J."/>
            <person name="St-Pierre B."/>
            <person name="Chen S."/>
            <person name="Sun C."/>
        </authorList>
    </citation>
    <scope>NUCLEOTIDE SEQUENCE [LARGE SCALE GENOMIC DNA]</scope>
</reference>
<dbReference type="EMBL" id="CM044703">
    <property type="protein sequence ID" value="KAI5670956.1"/>
    <property type="molecule type" value="Genomic_DNA"/>
</dbReference>
<accession>A0ACC0BE96</accession>
<evidence type="ECO:0000313" key="1">
    <source>
        <dbReference type="EMBL" id="KAI5670956.1"/>
    </source>
</evidence>
<proteinExistence type="predicted"/>
<evidence type="ECO:0000313" key="2">
    <source>
        <dbReference type="Proteomes" id="UP001060085"/>
    </source>
</evidence>
<gene>
    <name evidence="1" type="ORF">M9H77_11320</name>
</gene>
<dbReference type="Proteomes" id="UP001060085">
    <property type="component" value="Linkage Group LG03"/>
</dbReference>
<sequence length="622" mass="66497">MGETGKRSRRDDGDNKNQRRRTGRDEKGNDDLVLYRILCPDNVIGSVIGKSGKVINTIRQETRAKVKVVDPFPGSKDRVILLYCYIKEKEDVEVDEEFNERQPLCAAQDALLKVYAAIANAVASAGESNNKRRKDKEECQILVPSSQSANIIGKSGTTIKRIRSKTKANIKITAKDNSDPTHSCALDFDNFILISGESDAVKKALFAISAIMYKFTPKEEIPLGTSVPEAPPSIIIPADVPILPATGLYPSVDPIVSSRSVPSVLGPGHVPEFQGFAEAGTTFPVYSSALPVVSGYGVASRSEDLTIRVLCPSNKIGRVIGKGGSSIKSVRQASGARVEVQDARAGRDDCIITVISKESLDDLKSMAVEAVLLLQTKINDEDDDPVIMRLLVPSKVIGCIIGRSGSIINEIRKRTKADVRISKGEKPKCADSNDEYIEVVGEISSVRDALIQIVLRLRDDVLKDRDGGRNPSATSDPVYPGAPGLSVPSVLPNVSSVAPLSYEHRAEGGAGVGILPSSSSLYGYGSLSMGDNGYGSLSSYSSKLYGGLPPPSGLEMVIPAQAVGKVMGKGGMNIENIRKISGAVIEISETKSSRGDRIALISGTPEQKRAAENLIQAFIMST</sequence>
<organism evidence="1 2">
    <name type="scientific">Catharanthus roseus</name>
    <name type="common">Madagascar periwinkle</name>
    <name type="synonym">Vinca rosea</name>
    <dbReference type="NCBI Taxonomy" id="4058"/>
    <lineage>
        <taxon>Eukaryota</taxon>
        <taxon>Viridiplantae</taxon>
        <taxon>Streptophyta</taxon>
        <taxon>Embryophyta</taxon>
        <taxon>Tracheophyta</taxon>
        <taxon>Spermatophyta</taxon>
        <taxon>Magnoliopsida</taxon>
        <taxon>eudicotyledons</taxon>
        <taxon>Gunneridae</taxon>
        <taxon>Pentapetalae</taxon>
        <taxon>asterids</taxon>
        <taxon>lamiids</taxon>
        <taxon>Gentianales</taxon>
        <taxon>Apocynaceae</taxon>
        <taxon>Rauvolfioideae</taxon>
        <taxon>Vinceae</taxon>
        <taxon>Catharanthinae</taxon>
        <taxon>Catharanthus</taxon>
    </lineage>
</organism>
<keyword evidence="2" id="KW-1185">Reference proteome</keyword>